<keyword evidence="2" id="KW-1185">Reference proteome</keyword>
<reference evidence="1 2" key="1">
    <citation type="submission" date="2019-11" db="EMBL/GenBank/DDBJ databases">
        <title>Type strains purchased from KCTC, JCM and DSMZ.</title>
        <authorList>
            <person name="Lu H."/>
        </authorList>
    </citation>
    <scope>NUCLEOTIDE SEQUENCE [LARGE SCALE GENOMIC DNA]</scope>
    <source>
        <strain evidence="1 2">KCTC 22382</strain>
    </source>
</reference>
<sequence>MKTKSTNILFRQGALGLNLTTVIVPVACAGEIRRQWCYSVESGGFAPEPAGTTVSLGQASTDTLEVSCAELGFDGCVPAHFRANLRHAGTGAAR</sequence>
<organism evidence="1 2">
    <name type="scientific">Duganella radicis</name>
    <dbReference type="NCBI Taxonomy" id="551988"/>
    <lineage>
        <taxon>Bacteria</taxon>
        <taxon>Pseudomonadati</taxon>
        <taxon>Pseudomonadota</taxon>
        <taxon>Betaproteobacteria</taxon>
        <taxon>Burkholderiales</taxon>
        <taxon>Oxalobacteraceae</taxon>
        <taxon>Telluria group</taxon>
        <taxon>Duganella</taxon>
    </lineage>
</organism>
<dbReference type="AlphaFoldDB" id="A0A6L6PAH1"/>
<proteinExistence type="predicted"/>
<dbReference type="RefSeq" id="WP_155461352.1">
    <property type="nucleotide sequence ID" value="NZ_WNKY01000001.1"/>
</dbReference>
<comment type="caution">
    <text evidence="1">The sequence shown here is derived from an EMBL/GenBank/DDBJ whole genome shotgun (WGS) entry which is preliminary data.</text>
</comment>
<gene>
    <name evidence="1" type="ORF">GM676_00105</name>
</gene>
<dbReference type="EMBL" id="WNKY01000001">
    <property type="protein sequence ID" value="MTV35986.1"/>
    <property type="molecule type" value="Genomic_DNA"/>
</dbReference>
<dbReference type="Proteomes" id="UP000475582">
    <property type="component" value="Unassembled WGS sequence"/>
</dbReference>
<protein>
    <submittedName>
        <fullName evidence="1">Uncharacterized protein</fullName>
    </submittedName>
</protein>
<name>A0A6L6PAH1_9BURK</name>
<evidence type="ECO:0000313" key="1">
    <source>
        <dbReference type="EMBL" id="MTV35986.1"/>
    </source>
</evidence>
<dbReference type="OrthoDB" id="9784009at2"/>
<evidence type="ECO:0000313" key="2">
    <source>
        <dbReference type="Proteomes" id="UP000475582"/>
    </source>
</evidence>
<accession>A0A6L6PAH1</accession>